<dbReference type="Proteomes" id="UP000008237">
    <property type="component" value="Unassembled WGS sequence"/>
</dbReference>
<dbReference type="InParanoid" id="E2C9P4"/>
<accession>E2C9P4</accession>
<dbReference type="OMA" id="EACSITI"/>
<feature type="non-terminal residue" evidence="1">
    <location>
        <position position="1"/>
    </location>
</feature>
<dbReference type="Gene3D" id="3.60.10.10">
    <property type="entry name" value="Endonuclease/exonuclease/phosphatase"/>
    <property type="match status" value="1"/>
</dbReference>
<dbReference type="EMBL" id="GL453876">
    <property type="protein sequence ID" value="EFN75333.1"/>
    <property type="molecule type" value="Genomic_DNA"/>
</dbReference>
<gene>
    <name evidence="1" type="ORF">EAI_12576</name>
</gene>
<dbReference type="AlphaFoldDB" id="E2C9P4"/>
<dbReference type="InterPro" id="IPR036691">
    <property type="entry name" value="Endo/exonu/phosph_ase_sf"/>
</dbReference>
<dbReference type="STRING" id="610380.E2C9P4"/>
<protein>
    <submittedName>
        <fullName evidence="1">Uncharacterized protein</fullName>
    </submittedName>
</protein>
<dbReference type="SUPFAM" id="SSF56219">
    <property type="entry name" value="DNase I-like"/>
    <property type="match status" value="1"/>
</dbReference>
<reference evidence="1 2" key="1">
    <citation type="journal article" date="2010" name="Science">
        <title>Genomic comparison of the ants Camponotus floridanus and Harpegnathos saltator.</title>
        <authorList>
            <person name="Bonasio R."/>
            <person name="Zhang G."/>
            <person name="Ye C."/>
            <person name="Mutti N.S."/>
            <person name="Fang X."/>
            <person name="Qin N."/>
            <person name="Donahue G."/>
            <person name="Yang P."/>
            <person name="Li Q."/>
            <person name="Li C."/>
            <person name="Zhang P."/>
            <person name="Huang Z."/>
            <person name="Berger S.L."/>
            <person name="Reinberg D."/>
            <person name="Wang J."/>
            <person name="Liebig J."/>
        </authorList>
    </citation>
    <scope>NUCLEOTIDE SEQUENCE [LARGE SCALE GENOMIC DNA]</scope>
    <source>
        <strain evidence="1 2">R22 G/1</strain>
    </source>
</reference>
<keyword evidence="2" id="KW-1185">Reference proteome</keyword>
<evidence type="ECO:0000313" key="1">
    <source>
        <dbReference type="EMBL" id="EFN75333.1"/>
    </source>
</evidence>
<feature type="non-terminal residue" evidence="1">
    <location>
        <position position="95"/>
    </location>
</feature>
<sequence length="95" mass="11065">IILLSETWLQEEIRFSIRHFNIVRKDRLLRKGGGVAICLKKGIKFSEMEDLFDCDGKLEVVGIRLYLGEEEFYLISCYRPPGSGMISVNSWSRFF</sequence>
<organism evidence="2">
    <name type="scientific">Harpegnathos saltator</name>
    <name type="common">Jerdon's jumping ant</name>
    <dbReference type="NCBI Taxonomy" id="610380"/>
    <lineage>
        <taxon>Eukaryota</taxon>
        <taxon>Metazoa</taxon>
        <taxon>Ecdysozoa</taxon>
        <taxon>Arthropoda</taxon>
        <taxon>Hexapoda</taxon>
        <taxon>Insecta</taxon>
        <taxon>Pterygota</taxon>
        <taxon>Neoptera</taxon>
        <taxon>Endopterygota</taxon>
        <taxon>Hymenoptera</taxon>
        <taxon>Apocrita</taxon>
        <taxon>Aculeata</taxon>
        <taxon>Formicoidea</taxon>
        <taxon>Formicidae</taxon>
        <taxon>Ponerinae</taxon>
        <taxon>Ponerini</taxon>
        <taxon>Harpegnathos</taxon>
    </lineage>
</organism>
<name>E2C9P4_HARSA</name>
<proteinExistence type="predicted"/>
<evidence type="ECO:0000313" key="2">
    <source>
        <dbReference type="Proteomes" id="UP000008237"/>
    </source>
</evidence>